<keyword evidence="8" id="KW-0238">DNA-binding</keyword>
<evidence type="ECO:0000256" key="7">
    <source>
        <dbReference type="ARBA" id="ARBA00022833"/>
    </source>
</evidence>
<dbReference type="GO" id="GO:0140078">
    <property type="term" value="F:class I DNA-(apurinic or apyrimidinic site) endonuclease activity"/>
    <property type="evidence" value="ECO:0007669"/>
    <property type="project" value="UniProtKB-EC"/>
</dbReference>
<dbReference type="Proteomes" id="UP000239187">
    <property type="component" value="Chromosome"/>
</dbReference>
<evidence type="ECO:0000256" key="10">
    <source>
        <dbReference type="ARBA" id="ARBA00023239"/>
    </source>
</evidence>
<keyword evidence="7" id="KW-0862">Zinc</keyword>
<keyword evidence="10" id="KW-0456">Lyase</keyword>
<dbReference type="PROSITE" id="PS51068">
    <property type="entry name" value="FPG_CAT"/>
    <property type="match status" value="1"/>
</dbReference>
<dbReference type="EMBL" id="CP024915">
    <property type="protein sequence ID" value="AUZ86557.1"/>
    <property type="molecule type" value="Genomic_DNA"/>
</dbReference>
<evidence type="ECO:0000256" key="12">
    <source>
        <dbReference type="ARBA" id="ARBA00023295"/>
    </source>
</evidence>
<evidence type="ECO:0000256" key="5">
    <source>
        <dbReference type="ARBA" id="ARBA00022771"/>
    </source>
</evidence>
<dbReference type="AlphaFoldDB" id="A0A2L0UBF3"/>
<comment type="similarity">
    <text evidence="1">Belongs to the FPG family.</text>
</comment>
<dbReference type="GO" id="GO:0003684">
    <property type="term" value="F:damaged DNA binding"/>
    <property type="evidence" value="ECO:0007669"/>
    <property type="project" value="InterPro"/>
</dbReference>
<evidence type="ECO:0000256" key="8">
    <source>
        <dbReference type="ARBA" id="ARBA00023125"/>
    </source>
</evidence>
<dbReference type="GO" id="GO:0000703">
    <property type="term" value="F:oxidized pyrimidine nucleobase lesion DNA N-glycosylase activity"/>
    <property type="evidence" value="ECO:0007669"/>
    <property type="project" value="TreeGrafter"/>
</dbReference>
<feature type="domain" description="FPG-type" evidence="14">
    <location>
        <begin position="222"/>
        <end position="261"/>
    </location>
</feature>
<dbReference type="InterPro" id="IPR012319">
    <property type="entry name" value="FPG_cat"/>
</dbReference>
<dbReference type="PANTHER" id="PTHR42697">
    <property type="entry name" value="ENDONUCLEASE 8"/>
    <property type="match status" value="1"/>
</dbReference>
<keyword evidence="4" id="KW-0227">DNA damage</keyword>
<evidence type="ECO:0000259" key="14">
    <source>
        <dbReference type="PROSITE" id="PS51066"/>
    </source>
</evidence>
<dbReference type="InterPro" id="IPR015886">
    <property type="entry name" value="H2TH_FPG"/>
</dbReference>
<dbReference type="Gene3D" id="1.10.8.50">
    <property type="match status" value="1"/>
</dbReference>
<dbReference type="InterPro" id="IPR044090">
    <property type="entry name" value="Nei2_N"/>
</dbReference>
<keyword evidence="11" id="KW-0511">Multifunctional enzyme</keyword>
<keyword evidence="3" id="KW-0479">Metal-binding</keyword>
<dbReference type="InterPro" id="IPR010979">
    <property type="entry name" value="Ribosomal_uS13-like_H2TH"/>
</dbReference>
<organism evidence="16 17">
    <name type="scientific">Arthrobacter agilis</name>
    <dbReference type="NCBI Taxonomy" id="37921"/>
    <lineage>
        <taxon>Bacteria</taxon>
        <taxon>Bacillati</taxon>
        <taxon>Actinomycetota</taxon>
        <taxon>Actinomycetes</taxon>
        <taxon>Micrococcales</taxon>
        <taxon>Micrococcaceae</taxon>
        <taxon>Arthrobacter</taxon>
    </lineage>
</organism>
<feature type="domain" description="Formamidopyrimidine-DNA glycosylase catalytic" evidence="15">
    <location>
        <begin position="2"/>
        <end position="131"/>
    </location>
</feature>
<dbReference type="SUPFAM" id="SSF57716">
    <property type="entry name" value="Glucocorticoid receptor-like (DNA-binding domain)"/>
    <property type="match status" value="1"/>
</dbReference>
<dbReference type="SUPFAM" id="SSF81624">
    <property type="entry name" value="N-terminal domain of MutM-like DNA repair proteins"/>
    <property type="match status" value="1"/>
</dbReference>
<dbReference type="SMART" id="SM00898">
    <property type="entry name" value="Fapy_DNA_glyco"/>
    <property type="match status" value="1"/>
</dbReference>
<dbReference type="CDD" id="cd08971">
    <property type="entry name" value="AcNei2_N"/>
    <property type="match status" value="1"/>
</dbReference>
<gene>
    <name evidence="16" type="ORF">CVO76_02050</name>
</gene>
<dbReference type="Gene3D" id="3.20.190.10">
    <property type="entry name" value="MutM-like, N-terminal"/>
    <property type="match status" value="1"/>
</dbReference>
<keyword evidence="12" id="KW-0326">Glycosidase</keyword>
<evidence type="ECO:0000256" key="4">
    <source>
        <dbReference type="ARBA" id="ARBA00022763"/>
    </source>
</evidence>
<dbReference type="PANTHER" id="PTHR42697:SF1">
    <property type="entry name" value="ENDONUCLEASE 8"/>
    <property type="match status" value="1"/>
</dbReference>
<evidence type="ECO:0000313" key="16">
    <source>
        <dbReference type="EMBL" id="AUZ86557.1"/>
    </source>
</evidence>
<evidence type="ECO:0000256" key="6">
    <source>
        <dbReference type="ARBA" id="ARBA00022801"/>
    </source>
</evidence>
<dbReference type="InterPro" id="IPR035937">
    <property type="entry name" value="FPG_N"/>
</dbReference>
<keyword evidence="9" id="KW-0234">DNA repair</keyword>
<dbReference type="EC" id="4.2.99.18" evidence="2"/>
<name>A0A2L0UBF3_9MICC</name>
<dbReference type="PROSITE" id="PS51066">
    <property type="entry name" value="ZF_FPG_2"/>
    <property type="match status" value="1"/>
</dbReference>
<evidence type="ECO:0000256" key="2">
    <source>
        <dbReference type="ARBA" id="ARBA00012720"/>
    </source>
</evidence>
<proteinExistence type="inferred from homology"/>
<dbReference type="GO" id="GO:0008270">
    <property type="term" value="F:zinc ion binding"/>
    <property type="evidence" value="ECO:0007669"/>
    <property type="project" value="UniProtKB-KW"/>
</dbReference>
<protein>
    <recommendedName>
        <fullName evidence="2">DNA-(apurinic or apyrimidinic site) lyase</fullName>
        <ecNumber evidence="2">4.2.99.18</ecNumber>
    </recommendedName>
</protein>
<evidence type="ECO:0000256" key="1">
    <source>
        <dbReference type="ARBA" id="ARBA00009409"/>
    </source>
</evidence>
<evidence type="ECO:0000313" key="17">
    <source>
        <dbReference type="Proteomes" id="UP000239187"/>
    </source>
</evidence>
<dbReference type="SUPFAM" id="SSF46946">
    <property type="entry name" value="S13-like H2TH domain"/>
    <property type="match status" value="1"/>
</dbReference>
<evidence type="ECO:0000256" key="11">
    <source>
        <dbReference type="ARBA" id="ARBA00023268"/>
    </source>
</evidence>
<evidence type="ECO:0000256" key="13">
    <source>
        <dbReference type="PROSITE-ProRule" id="PRU00391"/>
    </source>
</evidence>
<dbReference type="SMART" id="SM01232">
    <property type="entry name" value="H2TH"/>
    <property type="match status" value="1"/>
</dbReference>
<reference evidence="16 17" key="1">
    <citation type="submission" date="2017-11" db="EMBL/GenBank/DDBJ databases">
        <title>Draft genome of Arthrobacter agilis strain UMCV2, a plant growth-promoting rhizobacterium and biocontrol capacity of phytopathogenic fungi.</title>
        <authorList>
            <person name="Martinez-Camara R."/>
            <person name="Santoyo G."/>
            <person name="Moreno-Hagelsieb G."/>
            <person name="Valencia-Cantero E."/>
        </authorList>
    </citation>
    <scope>NUCLEOTIDE SEQUENCE [LARGE SCALE GENOMIC DNA]</scope>
    <source>
        <strain evidence="16 17">UMCV2</strain>
    </source>
</reference>
<dbReference type="RefSeq" id="WP_133080345.1">
    <property type="nucleotide sequence ID" value="NZ_CP024915.1"/>
</dbReference>
<evidence type="ECO:0000256" key="9">
    <source>
        <dbReference type="ARBA" id="ARBA00023204"/>
    </source>
</evidence>
<evidence type="ECO:0000256" key="3">
    <source>
        <dbReference type="ARBA" id="ARBA00022723"/>
    </source>
</evidence>
<accession>A0A2L0UBF3</accession>
<dbReference type="Pfam" id="PF06831">
    <property type="entry name" value="H2TH"/>
    <property type="match status" value="1"/>
</dbReference>
<dbReference type="GO" id="GO:0006284">
    <property type="term" value="P:base-excision repair"/>
    <property type="evidence" value="ECO:0007669"/>
    <property type="project" value="InterPro"/>
</dbReference>
<dbReference type="InterPro" id="IPR000214">
    <property type="entry name" value="Znf_DNA_glyclase/AP_lyase"/>
</dbReference>
<sequence>MPEGDTVWRAARELHRALAGKVLTRCDIRVPRFATVDFTGSTVQEVVARGKHLLIRGGGDDGWDIHSHLKMEGLWHVYARGEKWRRPAFKARCILGTEDAVVVGFELGFLRVIARAEEEDAVGFLGPDLLGPDWDPDEALRRLREQPDRPIGLALLDQRNLAGIGNVYRCELCFLAGVHPLTPVAEVPNLPRMVELSKKLLEANKERSTRATTGQLRGNTLWVYGRSRRGCLRCGTPVALEQLGDSDTELRELYYCPHCQPRLETADARALP</sequence>
<dbReference type="Pfam" id="PF01149">
    <property type="entry name" value="Fapy_DNA_glyco"/>
    <property type="match status" value="1"/>
</dbReference>
<keyword evidence="6" id="KW-0378">Hydrolase</keyword>
<keyword evidence="5 13" id="KW-0863">Zinc-finger</keyword>
<evidence type="ECO:0000259" key="15">
    <source>
        <dbReference type="PROSITE" id="PS51068"/>
    </source>
</evidence>